<dbReference type="EMBL" id="CP038436">
    <property type="protein sequence ID" value="QBX57049.1"/>
    <property type="molecule type" value="Genomic_DNA"/>
</dbReference>
<feature type="DNA-binding region" description="H-T-H motif" evidence="4">
    <location>
        <begin position="34"/>
        <end position="53"/>
    </location>
</feature>
<dbReference type="GO" id="GO:0003700">
    <property type="term" value="F:DNA-binding transcription factor activity"/>
    <property type="evidence" value="ECO:0007669"/>
    <property type="project" value="TreeGrafter"/>
</dbReference>
<keyword evidence="3" id="KW-0804">Transcription</keyword>
<dbReference type="InterPro" id="IPR023772">
    <property type="entry name" value="DNA-bd_HTH_TetR-type_CS"/>
</dbReference>
<dbReference type="PROSITE" id="PS50977">
    <property type="entry name" value="HTH_TETR_2"/>
    <property type="match status" value="1"/>
</dbReference>
<protein>
    <submittedName>
        <fullName evidence="6">TetR/AcrR family transcriptional regulator</fullName>
    </submittedName>
</protein>
<dbReference type="SUPFAM" id="SSF46689">
    <property type="entry name" value="Homeodomain-like"/>
    <property type="match status" value="1"/>
</dbReference>
<evidence type="ECO:0000256" key="2">
    <source>
        <dbReference type="ARBA" id="ARBA00023125"/>
    </source>
</evidence>
<dbReference type="GO" id="GO:0000976">
    <property type="term" value="F:transcription cis-regulatory region binding"/>
    <property type="evidence" value="ECO:0007669"/>
    <property type="project" value="TreeGrafter"/>
</dbReference>
<dbReference type="PANTHER" id="PTHR30055">
    <property type="entry name" value="HTH-TYPE TRANSCRIPTIONAL REGULATOR RUTR"/>
    <property type="match status" value="1"/>
</dbReference>
<dbReference type="Pfam" id="PF17918">
    <property type="entry name" value="TetR_C_15"/>
    <property type="match status" value="1"/>
</dbReference>
<evidence type="ECO:0000313" key="6">
    <source>
        <dbReference type="EMBL" id="QBX57049.1"/>
    </source>
</evidence>
<dbReference type="PROSITE" id="PS01081">
    <property type="entry name" value="HTH_TETR_1"/>
    <property type="match status" value="1"/>
</dbReference>
<evidence type="ECO:0000256" key="4">
    <source>
        <dbReference type="PROSITE-ProRule" id="PRU00335"/>
    </source>
</evidence>
<proteinExistence type="predicted"/>
<evidence type="ECO:0000259" key="5">
    <source>
        <dbReference type="PROSITE" id="PS50977"/>
    </source>
</evidence>
<dbReference type="RefSeq" id="WP_135269034.1">
    <property type="nucleotide sequence ID" value="NZ_CP038436.1"/>
</dbReference>
<dbReference type="InterPro" id="IPR050109">
    <property type="entry name" value="HTH-type_TetR-like_transc_reg"/>
</dbReference>
<dbReference type="PRINTS" id="PR00455">
    <property type="entry name" value="HTHTETR"/>
</dbReference>
<dbReference type="Gene3D" id="1.10.357.10">
    <property type="entry name" value="Tetracycline Repressor, domain 2"/>
    <property type="match status" value="1"/>
</dbReference>
<accession>A0A4P7II18</accession>
<dbReference type="InterPro" id="IPR001647">
    <property type="entry name" value="HTH_TetR"/>
</dbReference>
<keyword evidence="7" id="KW-1185">Reference proteome</keyword>
<dbReference type="AlphaFoldDB" id="A0A4P7II18"/>
<keyword evidence="1" id="KW-0805">Transcription regulation</keyword>
<dbReference type="Proteomes" id="UP000294853">
    <property type="component" value="Chromosome"/>
</dbReference>
<dbReference type="OrthoDB" id="5242390at2"/>
<dbReference type="PANTHER" id="PTHR30055:SF234">
    <property type="entry name" value="HTH-TYPE TRANSCRIPTIONAL REGULATOR BETI"/>
    <property type="match status" value="1"/>
</dbReference>
<dbReference type="KEGG" id="nsn:EXE58_17490"/>
<gene>
    <name evidence="6" type="ORF">EXE58_17490</name>
</gene>
<dbReference type="Pfam" id="PF00440">
    <property type="entry name" value="TetR_N"/>
    <property type="match status" value="1"/>
</dbReference>
<name>A0A4P7II18_9ACTN</name>
<sequence length="196" mass="21853">MRKTPRQERSRRTVEGIVQAGRVVLSRDGYAAFSTNAVAKEARVSPGSLYQYFPDKAAIIDVILEQYWAQVEERVTASLSDHVTTTGPDTIESVVVALVAAIEQDAELMRVIAEELPLARFKERRTALERRLRDLLTAYLVLASGMGASEASHRSWVLVVTAQAVVTRWVLDDPGLDRDTVMHELTRLSGAYLEVR</sequence>
<evidence type="ECO:0000313" key="7">
    <source>
        <dbReference type="Proteomes" id="UP000294853"/>
    </source>
</evidence>
<reference evidence="6 7" key="1">
    <citation type="submission" date="2019-03" db="EMBL/GenBank/DDBJ databases">
        <title>Three New Species of Nocardioides, Nocardioides euryhalodurans sp. nov., Nocardioides seonyuensis sp. nov. and Nocardioides eburneoflavus sp. nov. Iolated from Soil.</title>
        <authorList>
            <person name="Roh S.G."/>
            <person name="Lee C."/>
            <person name="Kim M.-K."/>
            <person name="Kim S.B."/>
        </authorList>
    </citation>
    <scope>NUCLEOTIDE SEQUENCE [LARGE SCALE GENOMIC DNA]</scope>
    <source>
        <strain evidence="6 7">MMS17-SY207-3</strain>
    </source>
</reference>
<evidence type="ECO:0000256" key="3">
    <source>
        <dbReference type="ARBA" id="ARBA00023163"/>
    </source>
</evidence>
<dbReference type="InterPro" id="IPR009057">
    <property type="entry name" value="Homeodomain-like_sf"/>
</dbReference>
<organism evidence="6 7">
    <name type="scientific">Nocardioides seonyuensis</name>
    <dbReference type="NCBI Taxonomy" id="2518371"/>
    <lineage>
        <taxon>Bacteria</taxon>
        <taxon>Bacillati</taxon>
        <taxon>Actinomycetota</taxon>
        <taxon>Actinomycetes</taxon>
        <taxon>Propionibacteriales</taxon>
        <taxon>Nocardioidaceae</taxon>
        <taxon>Nocardioides</taxon>
    </lineage>
</organism>
<feature type="domain" description="HTH tetR-type" evidence="5">
    <location>
        <begin position="11"/>
        <end position="71"/>
    </location>
</feature>
<dbReference type="InterPro" id="IPR041669">
    <property type="entry name" value="TetR_C_15"/>
</dbReference>
<keyword evidence="2 4" id="KW-0238">DNA-binding</keyword>
<evidence type="ECO:0000256" key="1">
    <source>
        <dbReference type="ARBA" id="ARBA00023015"/>
    </source>
</evidence>